<dbReference type="RefSeq" id="WP_067481063.1">
    <property type="nucleotide sequence ID" value="NZ_BJUG01000018.1"/>
</dbReference>
<comment type="caution">
    <text evidence="2">The sequence shown here is derived from an EMBL/GenBank/DDBJ whole genome shotgun (WGS) entry which is preliminary data.</text>
</comment>
<evidence type="ECO:0000313" key="2">
    <source>
        <dbReference type="EMBL" id="OAQ57090.1"/>
    </source>
</evidence>
<reference evidence="1 4" key="2">
    <citation type="submission" date="2019-07" db="EMBL/GenBank/DDBJ databases">
        <title>Whole genome shotgun sequence of Enterococcus thailandicus NBRC 101867.</title>
        <authorList>
            <person name="Hosoyama A."/>
            <person name="Uohara A."/>
            <person name="Ohji S."/>
            <person name="Ichikawa N."/>
        </authorList>
    </citation>
    <scope>NUCLEOTIDE SEQUENCE [LARGE SCALE GENOMIC DNA]</scope>
    <source>
        <strain evidence="1 4">NBRC 101867</strain>
    </source>
</reference>
<dbReference type="Proteomes" id="UP000321361">
    <property type="component" value="Unassembled WGS sequence"/>
</dbReference>
<dbReference type="AlphaFoldDB" id="A0A179EVS6"/>
<dbReference type="EMBL" id="LWMN01000001">
    <property type="protein sequence ID" value="OAQ57090.1"/>
    <property type="molecule type" value="Genomic_DNA"/>
</dbReference>
<proteinExistence type="predicted"/>
<dbReference type="PATRIC" id="fig|417368.6.peg.294"/>
<dbReference type="OrthoDB" id="2065410at2"/>
<name>A0A179EVS6_ENTTH</name>
<dbReference type="EMBL" id="BJUG01000018">
    <property type="protein sequence ID" value="GEK38140.1"/>
    <property type="molecule type" value="Genomic_DNA"/>
</dbReference>
<sequence length="111" mass="12163">MTRTFRIRKKDGTKVVEGESPLTITGITADTQVAAGDYYAIAIENGVESAKVDIPAFKTLAEQEPESLKMGLDEKPTKNNTIEEIKQWLTDHDIDFAGVTLKDDLLALVPA</sequence>
<evidence type="ECO:0000313" key="3">
    <source>
        <dbReference type="Proteomes" id="UP000078516"/>
    </source>
</evidence>
<organism evidence="2 3">
    <name type="scientific">Enterococcus thailandicus</name>
    <dbReference type="NCBI Taxonomy" id="417368"/>
    <lineage>
        <taxon>Bacteria</taxon>
        <taxon>Bacillati</taxon>
        <taxon>Bacillota</taxon>
        <taxon>Bacilli</taxon>
        <taxon>Lactobacillales</taxon>
        <taxon>Enterococcaceae</taxon>
        <taxon>Enterococcus</taxon>
    </lineage>
</organism>
<dbReference type="Proteomes" id="UP000078516">
    <property type="component" value="Unassembled WGS sequence"/>
</dbReference>
<reference evidence="2 3" key="1">
    <citation type="submission" date="2016-04" db="EMBL/GenBank/DDBJ databases">
        <title>Draft genome of an Enterococcus thailandicus strain isolated from bovine feces.</title>
        <authorList>
            <person name="Beukers A.G."/>
            <person name="Zaheer R."/>
            <person name="Goji N."/>
            <person name="Cook S.R."/>
            <person name="Amoako K."/>
            <person name="Chaves A.V."/>
            <person name="Ward M.P."/>
            <person name="Mcallister T.A."/>
        </authorList>
    </citation>
    <scope>NUCLEOTIDE SEQUENCE [LARGE SCALE GENOMIC DNA]</scope>
    <source>
        <strain evidence="2 3">F0711D 46</strain>
    </source>
</reference>
<accession>A0A179EVS6</accession>
<keyword evidence="3" id="KW-1185">Reference proteome</keyword>
<protein>
    <submittedName>
        <fullName evidence="2">Uncharacterized protein</fullName>
    </submittedName>
</protein>
<gene>
    <name evidence="2" type="ORF">A6E74_01575</name>
    <name evidence="1" type="ORF">ETH01_24270</name>
</gene>
<evidence type="ECO:0000313" key="4">
    <source>
        <dbReference type="Proteomes" id="UP000321361"/>
    </source>
</evidence>
<evidence type="ECO:0000313" key="1">
    <source>
        <dbReference type="EMBL" id="GEK38140.1"/>
    </source>
</evidence>